<dbReference type="InterPro" id="IPR036465">
    <property type="entry name" value="vWFA_dom_sf"/>
</dbReference>
<dbReference type="SUPFAM" id="SSF53300">
    <property type="entry name" value="vWA-like"/>
    <property type="match status" value="1"/>
</dbReference>
<dbReference type="Gene3D" id="3.40.50.410">
    <property type="entry name" value="von Willebrand factor, type A domain"/>
    <property type="match status" value="1"/>
</dbReference>
<evidence type="ECO:0000313" key="3">
    <source>
        <dbReference type="Proteomes" id="UP000236173"/>
    </source>
</evidence>
<protein>
    <recommendedName>
        <fullName evidence="1">VWFA domain-containing protein</fullName>
    </recommendedName>
</protein>
<dbReference type="PANTHER" id="PTHR33608:SF7">
    <property type="entry name" value="DUF58 DOMAIN-CONTAINING PROTEIN"/>
    <property type="match status" value="1"/>
</dbReference>
<name>A0A2H5XBD3_9BACT</name>
<accession>A0A2H5XBD3</accession>
<comment type="caution">
    <text evidence="2">The sequence shown here is derived from an EMBL/GenBank/DDBJ whole genome shotgun (WGS) entry which is preliminary data.</text>
</comment>
<dbReference type="InterPro" id="IPR002881">
    <property type="entry name" value="DUF58"/>
</dbReference>
<evidence type="ECO:0000259" key="1">
    <source>
        <dbReference type="SMART" id="SM00327"/>
    </source>
</evidence>
<gene>
    <name evidence="2" type="ORF">HRbin17_01013</name>
</gene>
<dbReference type="SMART" id="SM00327">
    <property type="entry name" value="VWA"/>
    <property type="match status" value="1"/>
</dbReference>
<sequence length="298" mass="33625">MRRQLWEFLKTALPKLGRVELTARRAVEGTLTGRHKSPFRGFSVEFAEHRPYFPGDDPRYLDWKALAKLDRLFVRQFEQETNLRCYLLVDASGSMGYGGNGVSKLDYATQLAALLAYLVLQQGDAVGAVVFADRLRAFVPARRATAHLSVVLSALSDAEPKGQTHLRQVTAELTAHLKRRSLLVLLSDLLDEDGALAKALHYLHRRGHDVLVFQLLDPDELQLPFTLPTTFMDMEQPHQVPTDPVAVRTAYRRQVDAFVQACRTACGQANAHYILLPTDTDLPTALGHYLAWRARRRR</sequence>
<dbReference type="AlphaFoldDB" id="A0A2H5XBD3"/>
<dbReference type="Pfam" id="PF01882">
    <property type="entry name" value="DUF58"/>
    <property type="match status" value="1"/>
</dbReference>
<dbReference type="PANTHER" id="PTHR33608">
    <property type="entry name" value="BLL2464 PROTEIN"/>
    <property type="match status" value="1"/>
</dbReference>
<proteinExistence type="predicted"/>
<evidence type="ECO:0000313" key="2">
    <source>
        <dbReference type="EMBL" id="GBC98500.1"/>
    </source>
</evidence>
<dbReference type="Proteomes" id="UP000236173">
    <property type="component" value="Unassembled WGS sequence"/>
</dbReference>
<feature type="domain" description="VWFA" evidence="1">
    <location>
        <begin position="82"/>
        <end position="242"/>
    </location>
</feature>
<organism evidence="2 3">
    <name type="scientific">Candidatus Fervidibacter japonicus</name>
    <dbReference type="NCBI Taxonomy" id="2035412"/>
    <lineage>
        <taxon>Bacteria</taxon>
        <taxon>Candidatus Fervidibacterota</taxon>
        <taxon>Candidatus Fervidibacter</taxon>
    </lineage>
</organism>
<dbReference type="EMBL" id="BEHT01000011">
    <property type="protein sequence ID" value="GBC98500.1"/>
    <property type="molecule type" value="Genomic_DNA"/>
</dbReference>
<dbReference type="InterPro" id="IPR002035">
    <property type="entry name" value="VWF_A"/>
</dbReference>
<reference evidence="3" key="1">
    <citation type="submission" date="2017-09" db="EMBL/GenBank/DDBJ databases">
        <title>Metaegenomics of thermophilic ammonia-oxidizing enrichment culture.</title>
        <authorList>
            <person name="Kato S."/>
            <person name="Suzuki K."/>
        </authorList>
    </citation>
    <scope>NUCLEOTIDE SEQUENCE [LARGE SCALE GENOMIC DNA]</scope>
</reference>